<dbReference type="Pfam" id="PF00205">
    <property type="entry name" value="TPP_enzyme_M"/>
    <property type="match status" value="1"/>
</dbReference>
<dbReference type="InterPro" id="IPR029061">
    <property type="entry name" value="THDP-binding"/>
</dbReference>
<dbReference type="Gene3D" id="3.40.50.1220">
    <property type="entry name" value="TPP-binding domain"/>
    <property type="match status" value="1"/>
</dbReference>
<keyword evidence="7" id="KW-0670">Pyruvate</keyword>
<dbReference type="RefSeq" id="WP_063181548.1">
    <property type="nucleotide sequence ID" value="NZ_LQNT01000010.1"/>
</dbReference>
<dbReference type="Pfam" id="PF02775">
    <property type="entry name" value="TPP_enzyme_C"/>
    <property type="match status" value="1"/>
</dbReference>
<evidence type="ECO:0000256" key="3">
    <source>
        <dbReference type="RuleBase" id="RU362132"/>
    </source>
</evidence>
<comment type="caution">
    <text evidence="7">The sequence shown here is derived from an EMBL/GenBank/DDBJ whole genome shotgun (WGS) entry which is preliminary data.</text>
</comment>
<evidence type="ECO:0000259" key="5">
    <source>
        <dbReference type="Pfam" id="PF02775"/>
    </source>
</evidence>
<dbReference type="GO" id="GO:0003824">
    <property type="term" value="F:catalytic activity"/>
    <property type="evidence" value="ECO:0007669"/>
    <property type="project" value="InterPro"/>
</dbReference>
<evidence type="ECO:0000313" key="8">
    <source>
        <dbReference type="Proteomes" id="UP000076490"/>
    </source>
</evidence>
<dbReference type="InterPro" id="IPR012000">
    <property type="entry name" value="Thiamin_PyroP_enz_cen_dom"/>
</dbReference>
<organism evidence="7 8">
    <name type="scientific">Bhargavaea cecembensis</name>
    <dbReference type="NCBI Taxonomy" id="394098"/>
    <lineage>
        <taxon>Bacteria</taxon>
        <taxon>Bacillati</taxon>
        <taxon>Bacillota</taxon>
        <taxon>Bacilli</taxon>
        <taxon>Bacillales</taxon>
        <taxon>Caryophanaceae</taxon>
        <taxon>Bhargavaea</taxon>
    </lineage>
</organism>
<feature type="domain" description="Thiamine pyrophosphate enzyme N-terminal TPP-binding" evidence="6">
    <location>
        <begin position="7"/>
        <end position="121"/>
    </location>
</feature>
<accession>A0A165GV88</accession>
<dbReference type="Gene3D" id="3.40.50.970">
    <property type="match status" value="2"/>
</dbReference>
<sequence>MAKTEQTVAELLLDQLAMYGVKRIYGVVGDATIGFIDALAKQDQIQFITTKHESTAAFMASAEAKLTGGLGVCTATMGPGATNLLNGLGDAHADRAPVLALTGQAPTDKYGTATPQFINQQDLMKPFVAYSENLASADAAVDLLEKAVATSLRQRAVTHLSVPKDLFMAESKKKARPLAEVIQGTTVFTKESLEKAAAIMKSAKRPMILAGSGASGSSDELQKLAELWGAGILASLGGKGLIEESAPLMLQGIGEGGNPFASELFKEADVVLLAGTTWWPEGHVPSNAQVIQIDPHFNQVEKNIPVELGIVGTTEEVLPLLNEHLEGFSHSDDWVNRCQEVKEKWARKNEEEGNTEGYPVHPSRIIRALDKTVASDAILALDTGDNTVWTNRNFRQTNQKTVFSGYWRTMGFGLPAAMTAKLIHPDKQVVAIVGDGGLQMVLADLMTAIRYGLDITVVVLNNESLQMEKDKIDVMGTNDIGTDLTNPDFVKLAEACGWKAFRTESDDELESVLEEALNVGGPSLVDIKTAQVFFPETE</sequence>
<dbReference type="SUPFAM" id="SSF52467">
    <property type="entry name" value="DHS-like NAD/FAD-binding domain"/>
    <property type="match status" value="1"/>
</dbReference>
<dbReference type="Pfam" id="PF02776">
    <property type="entry name" value="TPP_enzyme_N"/>
    <property type="match status" value="1"/>
</dbReference>
<dbReference type="GO" id="GO:0000287">
    <property type="term" value="F:magnesium ion binding"/>
    <property type="evidence" value="ECO:0007669"/>
    <property type="project" value="InterPro"/>
</dbReference>
<dbReference type="InterPro" id="IPR011766">
    <property type="entry name" value="TPP_enzyme_TPP-bd"/>
</dbReference>
<dbReference type="PANTHER" id="PTHR42981">
    <property type="entry name" value="PYRUVATE DEHYDROGENASE [UBIQUINONE]"/>
    <property type="match status" value="1"/>
</dbReference>
<evidence type="ECO:0000256" key="2">
    <source>
        <dbReference type="ARBA" id="ARBA00023052"/>
    </source>
</evidence>
<evidence type="ECO:0000259" key="6">
    <source>
        <dbReference type="Pfam" id="PF02776"/>
    </source>
</evidence>
<dbReference type="AlphaFoldDB" id="A0A165GV88"/>
<evidence type="ECO:0000313" key="7">
    <source>
        <dbReference type="EMBL" id="KZE37805.1"/>
    </source>
</evidence>
<dbReference type="EMBL" id="LQNT01000010">
    <property type="protein sequence ID" value="KZE37805.1"/>
    <property type="molecule type" value="Genomic_DNA"/>
</dbReference>
<dbReference type="GO" id="GO:0030976">
    <property type="term" value="F:thiamine pyrophosphate binding"/>
    <property type="evidence" value="ECO:0007669"/>
    <property type="project" value="InterPro"/>
</dbReference>
<protein>
    <submittedName>
        <fullName evidence="7">Pyruvate oxidase</fullName>
    </submittedName>
</protein>
<comment type="similarity">
    <text evidence="1 3">Belongs to the TPP enzyme family.</text>
</comment>
<keyword evidence="2 3" id="KW-0786">Thiamine pyrophosphate</keyword>
<dbReference type="SUPFAM" id="SSF52518">
    <property type="entry name" value="Thiamin diphosphate-binding fold (THDP-binding)"/>
    <property type="match status" value="2"/>
</dbReference>
<proteinExistence type="inferred from homology"/>
<dbReference type="PANTHER" id="PTHR42981:SF2">
    <property type="entry name" value="PYRUVATE DEHYDROGENASE [UBIQUINONE]"/>
    <property type="match status" value="1"/>
</dbReference>
<feature type="domain" description="Thiamine pyrophosphate enzyme central" evidence="4">
    <location>
        <begin position="193"/>
        <end position="319"/>
    </location>
</feature>
<dbReference type="InterPro" id="IPR029035">
    <property type="entry name" value="DHS-like_NAD/FAD-binding_dom"/>
</dbReference>
<evidence type="ECO:0000259" key="4">
    <source>
        <dbReference type="Pfam" id="PF00205"/>
    </source>
</evidence>
<dbReference type="InterPro" id="IPR012001">
    <property type="entry name" value="Thiamin_PyroP_enz_TPP-bd_dom"/>
</dbReference>
<evidence type="ECO:0000256" key="1">
    <source>
        <dbReference type="ARBA" id="ARBA00007812"/>
    </source>
</evidence>
<name>A0A165GV88_9BACL</name>
<gene>
    <name evidence="7" type="ORF">AV656_09770</name>
</gene>
<feature type="domain" description="Thiamine pyrophosphate enzyme TPP-binding" evidence="5">
    <location>
        <begin position="382"/>
        <end position="527"/>
    </location>
</feature>
<dbReference type="Proteomes" id="UP000076490">
    <property type="component" value="Unassembled WGS sequence"/>
</dbReference>
<reference evidence="7 8" key="1">
    <citation type="submission" date="2016-01" db="EMBL/GenBank/DDBJ databases">
        <title>Whole genome sequencing of Bhargavaea cecembensis T14.</title>
        <authorList>
            <person name="Hong K.W."/>
        </authorList>
    </citation>
    <scope>NUCLEOTIDE SEQUENCE [LARGE SCALE GENOMIC DNA]</scope>
    <source>
        <strain evidence="7 8">T14</strain>
    </source>
</reference>
<dbReference type="InterPro" id="IPR047211">
    <property type="entry name" value="POXB-like"/>
</dbReference>
<dbReference type="OrthoDB" id="4494979at2"/>